<proteinExistence type="predicted"/>
<dbReference type="EMBL" id="LR130779">
    <property type="protein sequence ID" value="VDN62425.1"/>
    <property type="molecule type" value="Genomic_DNA"/>
</dbReference>
<sequence>MPTPVTLIATINSLPGHAESVAAGLQALVVASNAEAGCQRYELHANPANPQQFVMLEQWRDDAALELHRNAPHFQHFTQTFAARLASIELLPLQRLA</sequence>
<gene>
    <name evidence="1" type="ORF">POT9AD_1438</name>
</gene>
<reference evidence="1" key="1">
    <citation type="submission" date="2018-11" db="EMBL/GenBank/DDBJ databases">
        <authorList>
            <consortium name="Genoscope - CEA"/>
            <person name="William W."/>
        </authorList>
    </citation>
    <scope>NUCLEOTIDE SEQUENCE [LARGE SCALE GENOMIC DNA]</scope>
    <source>
        <strain evidence="1">T9AD</strain>
    </source>
</reference>
<dbReference type="AlphaFoldDB" id="A0A653B1K5"/>
<evidence type="ECO:0000313" key="1">
    <source>
        <dbReference type="EMBL" id="VDN62425.1"/>
    </source>
</evidence>
<dbReference type="OrthoDB" id="9812192at2"/>
<protein>
    <submittedName>
        <fullName evidence="1">Quinol monooxygenase YgiN</fullName>
    </submittedName>
</protein>
<dbReference type="InterPro" id="IPR007138">
    <property type="entry name" value="ABM_dom"/>
</dbReference>
<keyword evidence="1" id="KW-0560">Oxidoreductase</keyword>
<dbReference type="GO" id="GO:0004497">
    <property type="term" value="F:monooxygenase activity"/>
    <property type="evidence" value="ECO:0007669"/>
    <property type="project" value="UniProtKB-KW"/>
</dbReference>
<dbReference type="PANTHER" id="PTHR33336:SF3">
    <property type="entry name" value="ABM DOMAIN-CONTAINING PROTEIN"/>
    <property type="match status" value="1"/>
</dbReference>
<keyword evidence="1" id="KW-0503">Monooxygenase</keyword>
<dbReference type="GO" id="GO:0005829">
    <property type="term" value="C:cytosol"/>
    <property type="evidence" value="ECO:0007669"/>
    <property type="project" value="TreeGrafter"/>
</dbReference>
<name>A0A653B1K5_ECTOL</name>
<dbReference type="Pfam" id="PF03992">
    <property type="entry name" value="ABM"/>
    <property type="match status" value="1"/>
</dbReference>
<dbReference type="InterPro" id="IPR050744">
    <property type="entry name" value="AI-2_Isomerase_LsrG"/>
</dbReference>
<dbReference type="PROSITE" id="PS51725">
    <property type="entry name" value="ABM"/>
    <property type="match status" value="1"/>
</dbReference>
<dbReference type="InterPro" id="IPR011008">
    <property type="entry name" value="Dimeric_a/b-barrel"/>
</dbReference>
<dbReference type="SUPFAM" id="SSF54909">
    <property type="entry name" value="Dimeric alpha+beta barrel"/>
    <property type="match status" value="1"/>
</dbReference>
<organism evidence="1">
    <name type="scientific">Ectopseudomonas oleovorans</name>
    <name type="common">Pseudomonas oleovorans</name>
    <dbReference type="NCBI Taxonomy" id="301"/>
    <lineage>
        <taxon>Bacteria</taxon>
        <taxon>Pseudomonadati</taxon>
        <taxon>Pseudomonadota</taxon>
        <taxon>Gammaproteobacteria</taxon>
        <taxon>Pseudomonadales</taxon>
        <taxon>Pseudomonadaceae</taxon>
        <taxon>Ectopseudomonas</taxon>
    </lineage>
</organism>
<dbReference type="PANTHER" id="PTHR33336">
    <property type="entry name" value="QUINOL MONOOXYGENASE YGIN-RELATED"/>
    <property type="match status" value="1"/>
</dbReference>
<dbReference type="Gene3D" id="3.30.70.100">
    <property type="match status" value="1"/>
</dbReference>
<accession>A0A653B1K5</accession>